<evidence type="ECO:0000313" key="5">
    <source>
        <dbReference type="EMBL" id="SEH05834.1"/>
    </source>
</evidence>
<evidence type="ECO:0000259" key="4">
    <source>
        <dbReference type="Pfam" id="PF01420"/>
    </source>
</evidence>
<comment type="similarity">
    <text evidence="1">Belongs to the type-I restriction system S methylase family.</text>
</comment>
<dbReference type="EMBL" id="FMSV02000391">
    <property type="protein sequence ID" value="SEH05834.1"/>
    <property type="molecule type" value="Genomic_DNA"/>
</dbReference>
<dbReference type="PANTHER" id="PTHR30408:SF13">
    <property type="entry name" value="TYPE I RESTRICTION ENZYME HINDI SPECIFICITY SUBUNIT"/>
    <property type="match status" value="1"/>
</dbReference>
<dbReference type="PANTHER" id="PTHR30408">
    <property type="entry name" value="TYPE-1 RESTRICTION ENZYME ECOKI SPECIFICITY PROTEIN"/>
    <property type="match status" value="1"/>
</dbReference>
<name>A0A1H6F9Y2_9GAMM</name>
<keyword evidence="3" id="KW-0238">DNA-binding</keyword>
<organism evidence="5 6">
    <name type="scientific">Candidatus Venteria ishoeyi</name>
    <dbReference type="NCBI Taxonomy" id="1899563"/>
    <lineage>
        <taxon>Bacteria</taxon>
        <taxon>Pseudomonadati</taxon>
        <taxon>Pseudomonadota</taxon>
        <taxon>Gammaproteobacteria</taxon>
        <taxon>Thiotrichales</taxon>
        <taxon>Thiotrichaceae</taxon>
        <taxon>Venteria</taxon>
    </lineage>
</organism>
<dbReference type="Pfam" id="PF01420">
    <property type="entry name" value="Methylase_S"/>
    <property type="match status" value="1"/>
</dbReference>
<dbReference type="GO" id="GO:0009307">
    <property type="term" value="P:DNA restriction-modification system"/>
    <property type="evidence" value="ECO:0007669"/>
    <property type="project" value="UniProtKB-KW"/>
</dbReference>
<reference evidence="5 6" key="1">
    <citation type="submission" date="2016-10" db="EMBL/GenBank/DDBJ databases">
        <authorList>
            <person name="de Groot N.N."/>
        </authorList>
    </citation>
    <scope>NUCLEOTIDE SEQUENCE [LARGE SCALE GENOMIC DNA]</scope>
    <source>
        <strain evidence="5">MBHS1</strain>
    </source>
</reference>
<gene>
    <name evidence="5" type="ORF">MBHS_01689</name>
</gene>
<dbReference type="SUPFAM" id="SSF116734">
    <property type="entry name" value="DNA methylase specificity domain"/>
    <property type="match status" value="2"/>
</dbReference>
<dbReference type="AlphaFoldDB" id="A0A1H6F9Y2"/>
<dbReference type="InterPro" id="IPR052021">
    <property type="entry name" value="Type-I_RS_S_subunit"/>
</dbReference>
<dbReference type="InterPro" id="IPR044946">
    <property type="entry name" value="Restrct_endonuc_typeI_TRD_sf"/>
</dbReference>
<evidence type="ECO:0000313" key="6">
    <source>
        <dbReference type="Proteomes" id="UP000236724"/>
    </source>
</evidence>
<protein>
    <submittedName>
        <fullName evidence="5">EcoKI restriction-modification system protein HsdS</fullName>
    </submittedName>
</protein>
<evidence type="ECO:0000256" key="2">
    <source>
        <dbReference type="ARBA" id="ARBA00022747"/>
    </source>
</evidence>
<evidence type="ECO:0000256" key="1">
    <source>
        <dbReference type="ARBA" id="ARBA00010923"/>
    </source>
</evidence>
<feature type="domain" description="Type I restriction modification DNA specificity" evidence="4">
    <location>
        <begin position="1"/>
        <end position="184"/>
    </location>
</feature>
<dbReference type="Gene3D" id="1.10.287.1120">
    <property type="entry name" value="Bipartite methylase S protein"/>
    <property type="match status" value="1"/>
</dbReference>
<dbReference type="Proteomes" id="UP000236724">
    <property type="component" value="Unassembled WGS sequence"/>
</dbReference>
<keyword evidence="2" id="KW-0680">Restriction system</keyword>
<dbReference type="OrthoDB" id="9798929at2"/>
<dbReference type="RefSeq" id="WP_103919705.1">
    <property type="nucleotide sequence ID" value="NZ_FMSV02000391.1"/>
</dbReference>
<dbReference type="Gene3D" id="3.90.220.20">
    <property type="entry name" value="DNA methylase specificity domains"/>
    <property type="match status" value="2"/>
</dbReference>
<sequence length="432" mass="49466">MSDFKPVTIGSISEVTSSKRIFLSDYVESGIPFWRSKEVIEQFNGSEISNELFITKDKYDEIKKKFGVPKCGDILVTSVGTIGVPFIIRSDSPFYFKDGNLTWIKNIVDKVHPKYIFLWISSSIGQQTIDNQLIGSSQKALTIANLKKIKVPIPPLPTQKKIAKILSNYDDLIENNLKRIKLLEESARLTYEEWFLRFRIDGVKLDIDSETGLPFGWSKVNLDSLISYNIGGGWGEDISSDEFNKDAFVIRGTDINGIIYGKLENIPYRYHKKSNLLSRKLKHKDIIFEVSGGSRTEGVAKSLLITDNLLKQFNSDVICASFCKLVRVSSNENANILYLFFKFLREIKGTEVFEIRSASSIVNYNWTAFIKHQQMIIPNKKALDDFNQKIDEIYDEIYNLGYQNQRLKEARDILLPRLMTGIIDTENMDIKL</sequence>
<dbReference type="InterPro" id="IPR000055">
    <property type="entry name" value="Restrct_endonuc_typeI_TRD"/>
</dbReference>
<dbReference type="CDD" id="cd17289">
    <property type="entry name" value="RMtype1_S_BamJRS5ORF1993P-TRD1-CR1_like"/>
    <property type="match status" value="1"/>
</dbReference>
<dbReference type="GO" id="GO:0003677">
    <property type="term" value="F:DNA binding"/>
    <property type="evidence" value="ECO:0007669"/>
    <property type="project" value="UniProtKB-KW"/>
</dbReference>
<proteinExistence type="inferred from homology"/>
<evidence type="ECO:0000256" key="3">
    <source>
        <dbReference type="ARBA" id="ARBA00023125"/>
    </source>
</evidence>
<accession>A0A1H6F9Y2</accession>
<keyword evidence="6" id="KW-1185">Reference proteome</keyword>